<dbReference type="Proteomes" id="UP000015105">
    <property type="component" value="Chromosome 5D"/>
</dbReference>
<dbReference type="Gramene" id="AET5Gv20038700.1">
    <property type="protein sequence ID" value="AET5Gv20038700.1"/>
    <property type="gene ID" value="AET5Gv20038700"/>
</dbReference>
<protein>
    <submittedName>
        <fullName evidence="1">Uncharacterized protein</fullName>
    </submittedName>
</protein>
<reference evidence="1" key="4">
    <citation type="submission" date="2019-03" db="UniProtKB">
        <authorList>
            <consortium name="EnsemblPlants"/>
        </authorList>
    </citation>
    <scope>IDENTIFICATION</scope>
</reference>
<organism evidence="1 2">
    <name type="scientific">Aegilops tauschii subsp. strangulata</name>
    <name type="common">Goatgrass</name>
    <dbReference type="NCBI Taxonomy" id="200361"/>
    <lineage>
        <taxon>Eukaryota</taxon>
        <taxon>Viridiplantae</taxon>
        <taxon>Streptophyta</taxon>
        <taxon>Embryophyta</taxon>
        <taxon>Tracheophyta</taxon>
        <taxon>Spermatophyta</taxon>
        <taxon>Magnoliopsida</taxon>
        <taxon>Liliopsida</taxon>
        <taxon>Poales</taxon>
        <taxon>Poaceae</taxon>
        <taxon>BOP clade</taxon>
        <taxon>Pooideae</taxon>
        <taxon>Triticodae</taxon>
        <taxon>Triticeae</taxon>
        <taxon>Triticinae</taxon>
        <taxon>Aegilops</taxon>
    </lineage>
</organism>
<reference evidence="1" key="3">
    <citation type="journal article" date="2017" name="Nature">
        <title>Genome sequence of the progenitor of the wheat D genome Aegilops tauschii.</title>
        <authorList>
            <person name="Luo M.C."/>
            <person name="Gu Y.Q."/>
            <person name="Puiu D."/>
            <person name="Wang H."/>
            <person name="Twardziok S.O."/>
            <person name="Deal K.R."/>
            <person name="Huo N."/>
            <person name="Zhu T."/>
            <person name="Wang L."/>
            <person name="Wang Y."/>
            <person name="McGuire P.E."/>
            <person name="Liu S."/>
            <person name="Long H."/>
            <person name="Ramasamy R.K."/>
            <person name="Rodriguez J.C."/>
            <person name="Van S.L."/>
            <person name="Yuan L."/>
            <person name="Wang Z."/>
            <person name="Xia Z."/>
            <person name="Xiao L."/>
            <person name="Anderson O.D."/>
            <person name="Ouyang S."/>
            <person name="Liang Y."/>
            <person name="Zimin A.V."/>
            <person name="Pertea G."/>
            <person name="Qi P."/>
            <person name="Bennetzen J.L."/>
            <person name="Dai X."/>
            <person name="Dawson M.W."/>
            <person name="Muller H.G."/>
            <person name="Kugler K."/>
            <person name="Rivarola-Duarte L."/>
            <person name="Spannagl M."/>
            <person name="Mayer K.F.X."/>
            <person name="Lu F.H."/>
            <person name="Bevan M.W."/>
            <person name="Leroy P."/>
            <person name="Li P."/>
            <person name="You F.M."/>
            <person name="Sun Q."/>
            <person name="Liu Z."/>
            <person name="Lyons E."/>
            <person name="Wicker T."/>
            <person name="Salzberg S.L."/>
            <person name="Devos K.M."/>
            <person name="Dvorak J."/>
        </authorList>
    </citation>
    <scope>NUCLEOTIDE SEQUENCE [LARGE SCALE GENOMIC DNA]</scope>
    <source>
        <strain evidence="1">cv. AL8/78</strain>
    </source>
</reference>
<sequence>AMCEEMRVEIAPILARLASRAPAERGGNPVKKRKVDLAPSRRSARIAKHATTKQQQVIITKLCLAHEGEVISEEALRMYVDLFSRPLSDVHIAAVLALFGWESPALPLAEEAATALAWKGVEWHGGSVASLNECTAPKSDCVERVWS</sequence>
<dbReference type="AlphaFoldDB" id="A0A453JHL8"/>
<accession>A0A453JHL8</accession>
<dbReference type="EnsemblPlants" id="AET5Gv20038700.1">
    <property type="protein sequence ID" value="AET5Gv20038700.1"/>
    <property type="gene ID" value="AET5Gv20038700"/>
</dbReference>
<evidence type="ECO:0000313" key="1">
    <source>
        <dbReference type="EnsemblPlants" id="AET5Gv20038700.1"/>
    </source>
</evidence>
<dbReference type="STRING" id="200361.A0A453JHL8"/>
<reference evidence="2" key="2">
    <citation type="journal article" date="2017" name="Nat. Plants">
        <title>The Aegilops tauschii genome reveals multiple impacts of transposons.</title>
        <authorList>
            <person name="Zhao G."/>
            <person name="Zou C."/>
            <person name="Li K."/>
            <person name="Wang K."/>
            <person name="Li T."/>
            <person name="Gao L."/>
            <person name="Zhang X."/>
            <person name="Wang H."/>
            <person name="Yang Z."/>
            <person name="Liu X."/>
            <person name="Jiang W."/>
            <person name="Mao L."/>
            <person name="Kong X."/>
            <person name="Jiao Y."/>
            <person name="Jia J."/>
        </authorList>
    </citation>
    <scope>NUCLEOTIDE SEQUENCE [LARGE SCALE GENOMIC DNA]</scope>
    <source>
        <strain evidence="2">cv. AL8/78</strain>
    </source>
</reference>
<evidence type="ECO:0000313" key="2">
    <source>
        <dbReference type="Proteomes" id="UP000015105"/>
    </source>
</evidence>
<reference evidence="1" key="5">
    <citation type="journal article" date="2021" name="G3 (Bethesda)">
        <title>Aegilops tauschii genome assembly Aet v5.0 features greater sequence contiguity and improved annotation.</title>
        <authorList>
            <person name="Wang L."/>
            <person name="Zhu T."/>
            <person name="Rodriguez J.C."/>
            <person name="Deal K.R."/>
            <person name="Dubcovsky J."/>
            <person name="McGuire P.E."/>
            <person name="Lux T."/>
            <person name="Spannagl M."/>
            <person name="Mayer K.F.X."/>
            <person name="Baldrich P."/>
            <person name="Meyers B.C."/>
            <person name="Huo N."/>
            <person name="Gu Y.Q."/>
            <person name="Zhou H."/>
            <person name="Devos K.M."/>
            <person name="Bennetzen J.L."/>
            <person name="Unver T."/>
            <person name="Budak H."/>
            <person name="Gulick P.J."/>
            <person name="Galiba G."/>
            <person name="Kalapos B."/>
            <person name="Nelson D.R."/>
            <person name="Li P."/>
            <person name="You F.M."/>
            <person name="Luo M.C."/>
            <person name="Dvorak J."/>
        </authorList>
    </citation>
    <scope>NUCLEOTIDE SEQUENCE [LARGE SCALE GENOMIC DNA]</scope>
    <source>
        <strain evidence="1">cv. AL8/78</strain>
    </source>
</reference>
<name>A0A453JHL8_AEGTS</name>
<keyword evidence="2" id="KW-1185">Reference proteome</keyword>
<proteinExistence type="predicted"/>
<reference evidence="2" key="1">
    <citation type="journal article" date="2014" name="Science">
        <title>Ancient hybridizations among the ancestral genomes of bread wheat.</title>
        <authorList>
            <consortium name="International Wheat Genome Sequencing Consortium,"/>
            <person name="Marcussen T."/>
            <person name="Sandve S.R."/>
            <person name="Heier L."/>
            <person name="Spannagl M."/>
            <person name="Pfeifer M."/>
            <person name="Jakobsen K.S."/>
            <person name="Wulff B.B."/>
            <person name="Steuernagel B."/>
            <person name="Mayer K.F."/>
            <person name="Olsen O.A."/>
        </authorList>
    </citation>
    <scope>NUCLEOTIDE SEQUENCE [LARGE SCALE GENOMIC DNA]</scope>
    <source>
        <strain evidence="2">cv. AL8/78</strain>
    </source>
</reference>